<protein>
    <submittedName>
        <fullName evidence="2">VOC family protein</fullName>
    </submittedName>
</protein>
<gene>
    <name evidence="2" type="ORF">QTH91_21475</name>
</gene>
<dbReference type="EMBL" id="JASZYV010000005">
    <property type="protein sequence ID" value="MDM0047077.1"/>
    <property type="molecule type" value="Genomic_DNA"/>
</dbReference>
<evidence type="ECO:0000313" key="3">
    <source>
        <dbReference type="Proteomes" id="UP001174908"/>
    </source>
</evidence>
<reference evidence="2" key="1">
    <citation type="submission" date="2023-06" db="EMBL/GenBank/DDBJ databases">
        <authorList>
            <person name="Jiang Y."/>
            <person name="Liu Q."/>
        </authorList>
    </citation>
    <scope>NUCLEOTIDE SEQUENCE</scope>
    <source>
        <strain evidence="2">CGMCC 1.12089</strain>
    </source>
</reference>
<dbReference type="Gene3D" id="3.10.180.10">
    <property type="entry name" value="2,3-Dihydroxybiphenyl 1,2-Dioxygenase, domain 1"/>
    <property type="match status" value="1"/>
</dbReference>
<name>A0ABT7NGP0_9BURK</name>
<accession>A0ABT7NGP0</accession>
<dbReference type="RefSeq" id="WP_286662181.1">
    <property type="nucleotide sequence ID" value="NZ_JASZYV010000005.1"/>
</dbReference>
<evidence type="ECO:0000259" key="1">
    <source>
        <dbReference type="Pfam" id="PF13468"/>
    </source>
</evidence>
<evidence type="ECO:0000313" key="2">
    <source>
        <dbReference type="EMBL" id="MDM0047077.1"/>
    </source>
</evidence>
<sequence>MKQAVVPHAEVDHLVVAGATLADCEQWCEATLGIAPGPGGQHPLMGTHNRLLDVSGPRHPCCYLELIAIEPGAPTARAAGLRRWFDLDDPLLQQRLHEQGPRLIHFVARVPDAASAVQALAHCSPPIDRGTVIQASRDSAAGKLEWQITVRDDGQRLMHGLVPTLIQWGRLHPADDMPPSGLTLQQLTADHPEAGVLADAYARIGLGQVPVESGPPRLTALLQTPRGMIELTSDGI</sequence>
<dbReference type="Pfam" id="PF13468">
    <property type="entry name" value="Glyoxalase_3"/>
    <property type="match status" value="1"/>
</dbReference>
<keyword evidence="3" id="KW-1185">Reference proteome</keyword>
<dbReference type="InterPro" id="IPR025870">
    <property type="entry name" value="Glyoxalase-like_dom"/>
</dbReference>
<dbReference type="InterPro" id="IPR029068">
    <property type="entry name" value="Glyas_Bleomycin-R_OHBP_Dase"/>
</dbReference>
<organism evidence="2 3">
    <name type="scientific">Variovorax dokdonensis</name>
    <dbReference type="NCBI Taxonomy" id="344883"/>
    <lineage>
        <taxon>Bacteria</taxon>
        <taxon>Pseudomonadati</taxon>
        <taxon>Pseudomonadota</taxon>
        <taxon>Betaproteobacteria</taxon>
        <taxon>Burkholderiales</taxon>
        <taxon>Comamonadaceae</taxon>
        <taxon>Variovorax</taxon>
    </lineage>
</organism>
<feature type="domain" description="Glyoxalase-like" evidence="1">
    <location>
        <begin position="11"/>
        <end position="204"/>
    </location>
</feature>
<proteinExistence type="predicted"/>
<dbReference type="Proteomes" id="UP001174908">
    <property type="component" value="Unassembled WGS sequence"/>
</dbReference>
<comment type="caution">
    <text evidence="2">The sequence shown here is derived from an EMBL/GenBank/DDBJ whole genome shotgun (WGS) entry which is preliminary data.</text>
</comment>